<sequence length="343" mass="36842">MFGVSGFGVLKVAAPVALGLWTFRHVGRIIERMKVVKSAELKTQTKTGTEAKASAESQPKPLTRIPPVDSFLELITAFFDSLLDSTVGHAVFITIMSVAAPGMAFFAFEGLREGCRALHYAFPVLALLSQILGISVVVPLLWIPLYLFTAPITTGSILSASAVASVALGLALGQVPTVFMISNPNSLLRTRAIQWFQISVSLAWIPFAMTPFTHAFDYTIGHLPFNSTPEAAFYFALGSALIGVHGWLTSKFVFDYYATANTAAGSNSLVSRLWKYRSFEANKNSMDGLVCHFMFVDTVVLLASLVYAVGIKGGVEYAAYVLGMIPVVGPGAAISFAFGYLAL</sequence>
<name>A0A507EMN9_9FUNG</name>
<feature type="transmembrane region" description="Helical" evidence="1">
    <location>
        <begin position="120"/>
        <end position="145"/>
    </location>
</feature>
<feature type="transmembrane region" description="Helical" evidence="1">
    <location>
        <begin position="157"/>
        <end position="181"/>
    </location>
</feature>
<evidence type="ECO:0000313" key="3">
    <source>
        <dbReference type="Proteomes" id="UP000320333"/>
    </source>
</evidence>
<organism evidence="2 3">
    <name type="scientific">Chytriomyces confervae</name>
    <dbReference type="NCBI Taxonomy" id="246404"/>
    <lineage>
        <taxon>Eukaryota</taxon>
        <taxon>Fungi</taxon>
        <taxon>Fungi incertae sedis</taxon>
        <taxon>Chytridiomycota</taxon>
        <taxon>Chytridiomycota incertae sedis</taxon>
        <taxon>Chytridiomycetes</taxon>
        <taxon>Chytridiales</taxon>
        <taxon>Chytriomycetaceae</taxon>
        <taxon>Chytriomyces</taxon>
    </lineage>
</organism>
<proteinExistence type="predicted"/>
<dbReference type="EMBL" id="QEAP01000543">
    <property type="protein sequence ID" value="TPX64500.1"/>
    <property type="molecule type" value="Genomic_DNA"/>
</dbReference>
<dbReference type="AlphaFoldDB" id="A0A507EMN9"/>
<comment type="caution">
    <text evidence="2">The sequence shown here is derived from an EMBL/GenBank/DDBJ whole genome shotgun (WGS) entry which is preliminary data.</text>
</comment>
<evidence type="ECO:0000256" key="1">
    <source>
        <dbReference type="SAM" id="Phobius"/>
    </source>
</evidence>
<feature type="transmembrane region" description="Helical" evidence="1">
    <location>
        <begin position="232"/>
        <end position="248"/>
    </location>
</feature>
<keyword evidence="1" id="KW-0812">Transmembrane</keyword>
<reference evidence="2 3" key="1">
    <citation type="journal article" date="2019" name="Sci. Rep.">
        <title>Comparative genomics of chytrid fungi reveal insights into the obligate biotrophic and pathogenic lifestyle of Synchytrium endobioticum.</title>
        <authorList>
            <person name="van de Vossenberg B.T.L.H."/>
            <person name="Warris S."/>
            <person name="Nguyen H.D.T."/>
            <person name="van Gent-Pelzer M.P.E."/>
            <person name="Joly D.L."/>
            <person name="van de Geest H.C."/>
            <person name="Bonants P.J.M."/>
            <person name="Smith D.S."/>
            <person name="Levesque C.A."/>
            <person name="van der Lee T.A.J."/>
        </authorList>
    </citation>
    <scope>NUCLEOTIDE SEQUENCE [LARGE SCALE GENOMIC DNA]</scope>
    <source>
        <strain evidence="2 3">CBS 675.73</strain>
    </source>
</reference>
<protein>
    <submittedName>
        <fullName evidence="2">Uncharacterized protein</fullName>
    </submittedName>
</protein>
<evidence type="ECO:0000313" key="2">
    <source>
        <dbReference type="EMBL" id="TPX64500.1"/>
    </source>
</evidence>
<gene>
    <name evidence="2" type="ORF">CcCBS67573_g08395</name>
</gene>
<keyword evidence="1" id="KW-0472">Membrane</keyword>
<keyword evidence="3" id="KW-1185">Reference proteome</keyword>
<accession>A0A507EMN9</accession>
<dbReference type="OrthoDB" id="2155462at2759"/>
<feature type="transmembrane region" description="Helical" evidence="1">
    <location>
        <begin position="289"/>
        <end position="311"/>
    </location>
</feature>
<dbReference type="Proteomes" id="UP000320333">
    <property type="component" value="Unassembled WGS sequence"/>
</dbReference>
<dbReference type="STRING" id="246404.A0A507EMN9"/>
<feature type="transmembrane region" description="Helical" evidence="1">
    <location>
        <begin position="193"/>
        <end position="212"/>
    </location>
</feature>
<keyword evidence="1" id="KW-1133">Transmembrane helix</keyword>
<feature type="transmembrane region" description="Helical" evidence="1">
    <location>
        <begin position="317"/>
        <end position="342"/>
    </location>
</feature>
<feature type="transmembrane region" description="Helical" evidence="1">
    <location>
        <begin position="87"/>
        <end position="108"/>
    </location>
</feature>